<accession>A0A4Y8RQ70</accession>
<dbReference type="Pfam" id="PF12146">
    <property type="entry name" value="Hydrolase_4"/>
    <property type="match status" value="1"/>
</dbReference>
<dbReference type="OrthoDB" id="9788260at2"/>
<dbReference type="GO" id="GO:0016787">
    <property type="term" value="F:hydrolase activity"/>
    <property type="evidence" value="ECO:0007669"/>
    <property type="project" value="UniProtKB-KW"/>
</dbReference>
<evidence type="ECO:0000256" key="1">
    <source>
        <dbReference type="SAM" id="MobiDB-lite"/>
    </source>
</evidence>
<name>A0A4Y8RQ70_9HYPH</name>
<dbReference type="Gene3D" id="3.40.50.1820">
    <property type="entry name" value="alpha/beta hydrolase"/>
    <property type="match status" value="1"/>
</dbReference>
<organism evidence="4 5">
    <name type="scientific">Jiella endophytica</name>
    <dbReference type="NCBI Taxonomy" id="2558362"/>
    <lineage>
        <taxon>Bacteria</taxon>
        <taxon>Pseudomonadati</taxon>
        <taxon>Pseudomonadota</taxon>
        <taxon>Alphaproteobacteria</taxon>
        <taxon>Hyphomicrobiales</taxon>
        <taxon>Aurantimonadaceae</taxon>
        <taxon>Jiella</taxon>
    </lineage>
</organism>
<proteinExistence type="predicted"/>
<feature type="compositionally biased region" description="Basic and acidic residues" evidence="1">
    <location>
        <begin position="1"/>
        <end position="20"/>
    </location>
</feature>
<evidence type="ECO:0000313" key="5">
    <source>
        <dbReference type="Proteomes" id="UP000298179"/>
    </source>
</evidence>
<dbReference type="EMBL" id="SOZD01000002">
    <property type="protein sequence ID" value="TFF25461.1"/>
    <property type="molecule type" value="Genomic_DNA"/>
</dbReference>
<comment type="caution">
    <text evidence="4">The sequence shown here is derived from an EMBL/GenBank/DDBJ whole genome shotgun (WGS) entry which is preliminary data.</text>
</comment>
<sequence length="352" mass="38819">MEPARSRDMRASDLQRRTRAGETTVSDIKEQPEFFETPGNPAPDNLVPGFLLTSDKRRLRYAIAHVRGPSRGTVVLLQGRNEAIEKYFETIGDLNARGFSVVTFDWRGQGGSERLLRRSRLGHVRHFGQYLTDLECVMQEVVLPDCHPPYHLLAHSMGGLVALHASSRLSNTIERMVLLAPLIGFAASFPSVAMLARLANAARWLGFASLPVRRSIPGKMPHAADNPLTSDPRRYARNRRLAEEAPELFLGSPSVAWLAAVTRAMRRFERSAEIAALSVPTLFVVAGADRVVSPAAAEKLAYRMRCGSSLTIPLARHELLQEADPFREQALEIFDAYVGNASSADQPSLAAE</sequence>
<dbReference type="InterPro" id="IPR051044">
    <property type="entry name" value="MAG_DAG_Lipase"/>
</dbReference>
<dbReference type="PANTHER" id="PTHR11614">
    <property type="entry name" value="PHOSPHOLIPASE-RELATED"/>
    <property type="match status" value="1"/>
</dbReference>
<dbReference type="AlphaFoldDB" id="A0A4Y8RQ70"/>
<feature type="domain" description="Serine aminopeptidase S33" evidence="3">
    <location>
        <begin position="69"/>
        <end position="324"/>
    </location>
</feature>
<reference evidence="4 5" key="1">
    <citation type="submission" date="2019-03" db="EMBL/GenBank/DDBJ databases">
        <title>Jiella endophytica sp. nov., a novel endophytic bacterium isolated from root of Ficus microcarpa Linn. f.</title>
        <authorList>
            <person name="Tuo L."/>
        </authorList>
    </citation>
    <scope>NUCLEOTIDE SEQUENCE [LARGE SCALE GENOMIC DNA]</scope>
    <source>
        <strain evidence="4 5">CBS5Q-3</strain>
    </source>
</reference>
<keyword evidence="2" id="KW-1133">Transmembrane helix</keyword>
<protein>
    <submittedName>
        <fullName evidence="4">Alpha/beta hydrolase</fullName>
    </submittedName>
</protein>
<feature type="region of interest" description="Disordered" evidence="1">
    <location>
        <begin position="1"/>
        <end position="32"/>
    </location>
</feature>
<keyword evidence="2" id="KW-0812">Transmembrane</keyword>
<feature type="transmembrane region" description="Helical" evidence="2">
    <location>
        <begin position="176"/>
        <end position="196"/>
    </location>
</feature>
<dbReference type="SUPFAM" id="SSF53474">
    <property type="entry name" value="alpha/beta-Hydrolases"/>
    <property type="match status" value="1"/>
</dbReference>
<evidence type="ECO:0000313" key="4">
    <source>
        <dbReference type="EMBL" id="TFF25461.1"/>
    </source>
</evidence>
<keyword evidence="2" id="KW-0472">Membrane</keyword>
<dbReference type="InterPro" id="IPR022742">
    <property type="entry name" value="Hydrolase_4"/>
</dbReference>
<gene>
    <name evidence="4" type="ORF">E3C22_08915</name>
</gene>
<keyword evidence="5" id="KW-1185">Reference proteome</keyword>
<dbReference type="Proteomes" id="UP000298179">
    <property type="component" value="Unassembled WGS sequence"/>
</dbReference>
<dbReference type="InterPro" id="IPR029058">
    <property type="entry name" value="AB_hydrolase_fold"/>
</dbReference>
<evidence type="ECO:0000259" key="3">
    <source>
        <dbReference type="Pfam" id="PF12146"/>
    </source>
</evidence>
<evidence type="ECO:0000256" key="2">
    <source>
        <dbReference type="SAM" id="Phobius"/>
    </source>
</evidence>
<keyword evidence="4" id="KW-0378">Hydrolase</keyword>